<dbReference type="GO" id="GO:0005886">
    <property type="term" value="C:plasma membrane"/>
    <property type="evidence" value="ECO:0007669"/>
    <property type="project" value="TreeGrafter"/>
</dbReference>
<keyword evidence="5" id="KW-0067">ATP-binding</keyword>
<dbReference type="SMART" id="SM01411">
    <property type="entry name" value="Ephrin_rec_like"/>
    <property type="match status" value="1"/>
</dbReference>
<evidence type="ECO:0000313" key="13">
    <source>
        <dbReference type="EMBL" id="KAG8550149.1"/>
    </source>
</evidence>
<dbReference type="InterPro" id="IPR009030">
    <property type="entry name" value="Growth_fac_rcpt_cys_sf"/>
</dbReference>
<evidence type="ECO:0000256" key="8">
    <source>
        <dbReference type="ARBA" id="ARBA00023170"/>
    </source>
</evidence>
<name>A0AAV6ZL92_ENGPU</name>
<evidence type="ECO:0000256" key="5">
    <source>
        <dbReference type="ARBA" id="ARBA00022840"/>
    </source>
</evidence>
<dbReference type="EMBL" id="WNYA01000079">
    <property type="protein sequence ID" value="KAG8550149.1"/>
    <property type="molecule type" value="Genomic_DNA"/>
</dbReference>
<dbReference type="GO" id="GO:0030425">
    <property type="term" value="C:dendrite"/>
    <property type="evidence" value="ECO:0007669"/>
    <property type="project" value="TreeGrafter"/>
</dbReference>
<keyword evidence="4" id="KW-0547">Nucleotide-binding</keyword>
<dbReference type="SUPFAM" id="SSF57184">
    <property type="entry name" value="Growth factor receptor domain"/>
    <property type="match status" value="1"/>
</dbReference>
<dbReference type="AlphaFoldDB" id="A0AAV6ZL92"/>
<evidence type="ECO:0000313" key="14">
    <source>
        <dbReference type="Proteomes" id="UP000824782"/>
    </source>
</evidence>
<evidence type="ECO:0000259" key="11">
    <source>
        <dbReference type="PROSITE" id="PS50853"/>
    </source>
</evidence>
<dbReference type="InterPro" id="IPR050449">
    <property type="entry name" value="Ephrin_rcpt_TKs"/>
</dbReference>
<evidence type="ECO:0000256" key="4">
    <source>
        <dbReference type="ARBA" id="ARBA00022741"/>
    </source>
</evidence>
<dbReference type="Gene3D" id="2.60.120.260">
    <property type="entry name" value="Galactose-binding domain-like"/>
    <property type="match status" value="1"/>
</dbReference>
<protein>
    <submittedName>
        <fullName evidence="13">Uncharacterized protein</fullName>
    </submittedName>
</protein>
<evidence type="ECO:0000256" key="1">
    <source>
        <dbReference type="ARBA" id="ARBA00004167"/>
    </source>
</evidence>
<dbReference type="SMART" id="SM00060">
    <property type="entry name" value="FN3"/>
    <property type="match status" value="2"/>
</dbReference>
<dbReference type="InterPro" id="IPR001090">
    <property type="entry name" value="Ephrin_rcpt_lig-bd_dom"/>
</dbReference>
<feature type="transmembrane region" description="Helical" evidence="9">
    <location>
        <begin position="551"/>
        <end position="575"/>
    </location>
</feature>
<evidence type="ECO:0000259" key="12">
    <source>
        <dbReference type="PROSITE" id="PS51550"/>
    </source>
</evidence>
<evidence type="ECO:0000256" key="3">
    <source>
        <dbReference type="ARBA" id="ARBA00022729"/>
    </source>
</evidence>
<keyword evidence="6 9" id="KW-1133">Transmembrane helix</keyword>
<gene>
    <name evidence="13" type="ORF">GDO81_028088</name>
</gene>
<accession>A0AAV6ZL92</accession>
<dbReference type="Pfam" id="PF00041">
    <property type="entry name" value="fn3"/>
    <property type="match status" value="2"/>
</dbReference>
<dbReference type="PANTHER" id="PTHR46877">
    <property type="entry name" value="EPH RECEPTOR A5"/>
    <property type="match status" value="1"/>
</dbReference>
<reference evidence="13" key="1">
    <citation type="thesis" date="2020" institute="ProQuest LLC" country="789 East Eisenhower Parkway, Ann Arbor, MI, USA">
        <title>Comparative Genomics and Chromosome Evolution.</title>
        <authorList>
            <person name="Mudd A.B."/>
        </authorList>
    </citation>
    <scope>NUCLEOTIDE SEQUENCE</scope>
    <source>
        <strain evidence="13">237g6f4</strain>
        <tissue evidence="13">Blood</tissue>
    </source>
</reference>
<comment type="caution">
    <text evidence="13">The sequence shown here is derived from an EMBL/GenBank/DDBJ whole genome shotgun (WGS) entry which is preliminary data.</text>
</comment>
<dbReference type="InterPro" id="IPR008979">
    <property type="entry name" value="Galactose-bd-like_sf"/>
</dbReference>
<keyword evidence="7 9" id="KW-0472">Membrane</keyword>
<dbReference type="Gene3D" id="2.60.40.10">
    <property type="entry name" value="Immunoglobulins"/>
    <property type="match status" value="2"/>
</dbReference>
<dbReference type="Gene3D" id="2.60.40.1770">
    <property type="entry name" value="ephrin a2 ectodomain"/>
    <property type="match status" value="1"/>
</dbReference>
<dbReference type="Pfam" id="PF25599">
    <property type="entry name" value="Ephrin_CRD"/>
    <property type="match status" value="1"/>
</dbReference>
<evidence type="ECO:0000256" key="2">
    <source>
        <dbReference type="ARBA" id="ARBA00022692"/>
    </source>
</evidence>
<dbReference type="Proteomes" id="UP000824782">
    <property type="component" value="Unassembled WGS sequence"/>
</dbReference>
<dbReference type="Pfam" id="PF01404">
    <property type="entry name" value="Ephrin_lbd"/>
    <property type="match status" value="1"/>
</dbReference>
<dbReference type="PROSITE" id="PS51550">
    <property type="entry name" value="EPH_LBD"/>
    <property type="match status" value="1"/>
</dbReference>
<keyword evidence="3 10" id="KW-0732">Signal</keyword>
<dbReference type="SMART" id="SM00615">
    <property type="entry name" value="EPH_lbd"/>
    <property type="match status" value="1"/>
</dbReference>
<feature type="domain" description="Fibronectin type-III" evidence="11">
    <location>
        <begin position="443"/>
        <end position="537"/>
    </location>
</feature>
<dbReference type="GO" id="GO:0005005">
    <property type="term" value="F:transmembrane-ephrin receptor activity"/>
    <property type="evidence" value="ECO:0007669"/>
    <property type="project" value="TreeGrafter"/>
</dbReference>
<dbReference type="SUPFAM" id="SSF49265">
    <property type="entry name" value="Fibronectin type III"/>
    <property type="match status" value="1"/>
</dbReference>
<dbReference type="PRINTS" id="PR00014">
    <property type="entry name" value="FNTYPEIII"/>
</dbReference>
<keyword evidence="8" id="KW-0675">Receptor</keyword>
<dbReference type="GO" id="GO:0007411">
    <property type="term" value="P:axon guidance"/>
    <property type="evidence" value="ECO:0007669"/>
    <property type="project" value="TreeGrafter"/>
</dbReference>
<feature type="signal peptide" evidence="10">
    <location>
        <begin position="1"/>
        <end position="18"/>
    </location>
</feature>
<keyword evidence="14" id="KW-1185">Reference proteome</keyword>
<dbReference type="InterPro" id="IPR003961">
    <property type="entry name" value="FN3_dom"/>
</dbReference>
<feature type="chain" id="PRO_5043753552" evidence="10">
    <location>
        <begin position="19"/>
        <end position="580"/>
    </location>
</feature>
<dbReference type="PANTHER" id="PTHR46877:SF15">
    <property type="entry name" value="EPHRIN TYPE-B RECEPTOR 6"/>
    <property type="match status" value="1"/>
</dbReference>
<dbReference type="Gene3D" id="2.10.50.10">
    <property type="entry name" value="Tumor Necrosis Factor Receptor, subunit A, domain 2"/>
    <property type="match status" value="1"/>
</dbReference>
<dbReference type="SUPFAM" id="SSF49785">
    <property type="entry name" value="Galactose-binding domain-like"/>
    <property type="match status" value="1"/>
</dbReference>
<evidence type="ECO:0000256" key="10">
    <source>
        <dbReference type="SAM" id="SignalP"/>
    </source>
</evidence>
<evidence type="ECO:0000256" key="6">
    <source>
        <dbReference type="ARBA" id="ARBA00022989"/>
    </source>
</evidence>
<evidence type="ECO:0000256" key="9">
    <source>
        <dbReference type="SAM" id="Phobius"/>
    </source>
</evidence>
<dbReference type="CDD" id="cd00063">
    <property type="entry name" value="FN3"/>
    <property type="match status" value="2"/>
</dbReference>
<dbReference type="GO" id="GO:0005524">
    <property type="term" value="F:ATP binding"/>
    <property type="evidence" value="ECO:0007669"/>
    <property type="project" value="UniProtKB-KW"/>
</dbReference>
<dbReference type="InterPro" id="IPR036116">
    <property type="entry name" value="FN3_sf"/>
</dbReference>
<proteinExistence type="predicted"/>
<organism evidence="13 14">
    <name type="scientific">Engystomops pustulosus</name>
    <name type="common">Tungara frog</name>
    <name type="synonym">Physalaemus pustulosus</name>
    <dbReference type="NCBI Taxonomy" id="76066"/>
    <lineage>
        <taxon>Eukaryota</taxon>
        <taxon>Metazoa</taxon>
        <taxon>Chordata</taxon>
        <taxon>Craniata</taxon>
        <taxon>Vertebrata</taxon>
        <taxon>Euteleostomi</taxon>
        <taxon>Amphibia</taxon>
        <taxon>Batrachia</taxon>
        <taxon>Anura</taxon>
        <taxon>Neobatrachia</taxon>
        <taxon>Hyloidea</taxon>
        <taxon>Leptodactylidae</taxon>
        <taxon>Leiuperinae</taxon>
        <taxon>Engystomops</taxon>
    </lineage>
</organism>
<evidence type="ECO:0000256" key="7">
    <source>
        <dbReference type="ARBA" id="ARBA00023136"/>
    </source>
</evidence>
<comment type="subcellular location">
    <subcellularLocation>
        <location evidence="1">Membrane</location>
        <topology evidence="1">Single-pass membrane protein</topology>
    </subcellularLocation>
</comment>
<dbReference type="PROSITE" id="PS50853">
    <property type="entry name" value="FN3"/>
    <property type="match status" value="2"/>
</dbReference>
<keyword evidence="2 9" id="KW-0812">Transmembrane</keyword>
<dbReference type="InterPro" id="IPR013783">
    <property type="entry name" value="Ig-like_fold"/>
</dbReference>
<feature type="domain" description="Eph LBD" evidence="12">
    <location>
        <begin position="20"/>
        <end position="208"/>
    </location>
</feature>
<feature type="domain" description="Fibronectin type-III" evidence="11">
    <location>
        <begin position="336"/>
        <end position="442"/>
    </location>
</feature>
<dbReference type="FunFam" id="2.60.40.10:FF:000059">
    <property type="entry name" value="Ephrin type-A receptor 6"/>
    <property type="match status" value="1"/>
</dbReference>
<sequence length="580" mass="63272">MPIRRLICIFYLLPLVSLLQEILLDTTQETSEIGWSTYPEGGWDEVSVLDGQRRLLRTYEVCNSYAQRSNQSNWLRTGFIPSRGARRVYVKLQFSVRDCASLKPPPSRRQLACKETFALSYRQVNSAMEAEEWEWSEEAWVKVDTIGAGKSFNRNPGKGGQGPRMEERTIDFGPIIKNGFFLAFVDSGACLSLAGVRVYFHKCPATVRSLASFPETPSSGDGGASLTEAGGSCVVGAHLLGTTRLSLHCGAEGEWMVSSGSCVCDPGREESEEGTECQACPPGTFSPPDAVSARCHVCPANSNTTTSGARSCVCNKGFHRIPEESVESPCTGPPSAPWDLNYEVIGPGSVSITWRTPKEMGGRPEIMYSVACKECVTSRCLRCGDGVTFRPGQVGVTQNRVQLSGLLPGVAYTLEVQSTNRVSEMSVEQPKYASLNLSISQSVPSAVPIIHQVSRSMQSITLSWPEPEQPNGKILDYQLRYREKDYEGESLSLITETNTATVGGLNPGAIYSFQVRARTERGYGAYSGNMYFQTLLGGGEKSELSQDKLPLIVGSCLGALAFIGLSILLVLILLFKRLFF</sequence>